<name>A0A645EX53_9ZZZZ</name>
<protein>
    <submittedName>
        <fullName evidence="2">N-carbamoyl-L-amino acid hydrolase</fullName>
        <ecNumber evidence="2">3.5.1.87</ecNumber>
    </submittedName>
</protein>
<evidence type="ECO:0000313" key="2">
    <source>
        <dbReference type="EMBL" id="MPN06601.1"/>
    </source>
</evidence>
<dbReference type="PANTHER" id="PTHR32494">
    <property type="entry name" value="ALLANTOATE DEIMINASE-RELATED"/>
    <property type="match status" value="1"/>
</dbReference>
<dbReference type="PANTHER" id="PTHR32494:SF5">
    <property type="entry name" value="ALLANTOATE AMIDOHYDROLASE"/>
    <property type="match status" value="1"/>
</dbReference>
<gene>
    <name evidence="2" type="primary">amaB_10</name>
    <name evidence="2" type="ORF">SDC9_153857</name>
</gene>
<reference evidence="2" key="1">
    <citation type="submission" date="2019-08" db="EMBL/GenBank/DDBJ databases">
        <authorList>
            <person name="Kucharzyk K."/>
            <person name="Murdoch R.W."/>
            <person name="Higgins S."/>
            <person name="Loffler F."/>
        </authorList>
    </citation>
    <scope>NUCLEOTIDE SEQUENCE</scope>
</reference>
<keyword evidence="1 2" id="KW-0378">Hydrolase</keyword>
<dbReference type="Gene3D" id="3.40.630.10">
    <property type="entry name" value="Zn peptidases"/>
    <property type="match status" value="1"/>
</dbReference>
<dbReference type="SUPFAM" id="SSF53187">
    <property type="entry name" value="Zn-dependent exopeptidases"/>
    <property type="match status" value="1"/>
</dbReference>
<sequence>MPSFAAHDAMVVANLCPIGMIFIRSKNGLSHCVEEFSSKEDLEKGTQLLFNSILKVEGL</sequence>
<evidence type="ECO:0000256" key="1">
    <source>
        <dbReference type="ARBA" id="ARBA00022801"/>
    </source>
</evidence>
<dbReference type="GO" id="GO:0050538">
    <property type="term" value="F:N-carbamoyl-L-amino-acid hydrolase activity"/>
    <property type="evidence" value="ECO:0007669"/>
    <property type="project" value="UniProtKB-EC"/>
</dbReference>
<proteinExistence type="predicted"/>
<organism evidence="2">
    <name type="scientific">bioreactor metagenome</name>
    <dbReference type="NCBI Taxonomy" id="1076179"/>
    <lineage>
        <taxon>unclassified sequences</taxon>
        <taxon>metagenomes</taxon>
        <taxon>ecological metagenomes</taxon>
    </lineage>
</organism>
<dbReference type="EMBL" id="VSSQ01052529">
    <property type="protein sequence ID" value="MPN06601.1"/>
    <property type="molecule type" value="Genomic_DNA"/>
</dbReference>
<dbReference type="AlphaFoldDB" id="A0A645EX53"/>
<comment type="caution">
    <text evidence="2">The sequence shown here is derived from an EMBL/GenBank/DDBJ whole genome shotgun (WGS) entry which is preliminary data.</text>
</comment>
<dbReference type="GO" id="GO:0016813">
    <property type="term" value="F:hydrolase activity, acting on carbon-nitrogen (but not peptide) bonds, in linear amidines"/>
    <property type="evidence" value="ECO:0007669"/>
    <property type="project" value="InterPro"/>
</dbReference>
<accession>A0A645EX53</accession>
<dbReference type="InterPro" id="IPR010158">
    <property type="entry name" value="Amidase_Cbmase"/>
</dbReference>
<dbReference type="EC" id="3.5.1.87" evidence="2"/>